<feature type="region of interest" description="Disordered" evidence="8">
    <location>
        <begin position="150"/>
        <end position="175"/>
    </location>
</feature>
<keyword evidence="3" id="KW-0479">Metal-binding</keyword>
<dbReference type="GO" id="GO:0008270">
    <property type="term" value="F:zinc ion binding"/>
    <property type="evidence" value="ECO:0007669"/>
    <property type="project" value="UniProtKB-KW"/>
</dbReference>
<evidence type="ECO:0000256" key="2">
    <source>
        <dbReference type="ARBA" id="ARBA00022473"/>
    </source>
</evidence>
<evidence type="ECO:0000256" key="8">
    <source>
        <dbReference type="SAM" id="MobiDB-lite"/>
    </source>
</evidence>
<keyword evidence="2" id="KW-0217">Developmental protein</keyword>
<dbReference type="EMBL" id="EF086303">
    <property type="protein sequence ID" value="ABK25574.1"/>
    <property type="molecule type" value="mRNA"/>
</dbReference>
<keyword evidence="4" id="KW-0863">Zinc-finger</keyword>
<dbReference type="GO" id="GO:0003676">
    <property type="term" value="F:nucleic acid binding"/>
    <property type="evidence" value="ECO:0007669"/>
    <property type="project" value="InterPro"/>
</dbReference>
<comment type="subcellular location">
    <subcellularLocation>
        <location evidence="1">Nucleus speckle</location>
    </subcellularLocation>
</comment>
<evidence type="ECO:0000256" key="1">
    <source>
        <dbReference type="ARBA" id="ARBA00004324"/>
    </source>
</evidence>
<evidence type="ECO:0000256" key="7">
    <source>
        <dbReference type="SAM" id="Coils"/>
    </source>
</evidence>
<dbReference type="InterPro" id="IPR059039">
    <property type="entry name" value="ZNF380_CC"/>
</dbReference>
<evidence type="ECO:0000259" key="9">
    <source>
        <dbReference type="Pfam" id="PF23406"/>
    </source>
</evidence>
<accession>A9NY63</accession>
<evidence type="ECO:0000313" key="10">
    <source>
        <dbReference type="EMBL" id="ABK25574.1"/>
    </source>
</evidence>
<dbReference type="GO" id="GO:0005681">
    <property type="term" value="C:spliceosomal complex"/>
    <property type="evidence" value="ECO:0007669"/>
    <property type="project" value="InterPro"/>
</dbReference>
<feature type="coiled-coil region" evidence="7">
    <location>
        <begin position="104"/>
        <end position="131"/>
    </location>
</feature>
<keyword evidence="7" id="KW-0175">Coiled coil</keyword>
<dbReference type="PANTHER" id="PTHR13278:SF0">
    <property type="entry name" value="ZINC FINGER PROTEIN 830"/>
    <property type="match status" value="1"/>
</dbReference>
<dbReference type="AlphaFoldDB" id="A9NY63"/>
<name>A9NY63_PICSI</name>
<dbReference type="InterPro" id="IPR040050">
    <property type="entry name" value="ZNF830-like"/>
</dbReference>
<reference evidence="10" key="1">
    <citation type="journal article" date="2008" name="BMC Genomics">
        <title>A conifer genomics resource of 200,000 spruce (Picea spp.) ESTs and 6,464 high-quality, sequence-finished full-length cDNAs for Sitka spruce (Picea sitchensis).</title>
        <authorList>
            <person name="Ralph S.G."/>
            <person name="Chun H.J."/>
            <person name="Kolosova N."/>
            <person name="Cooper D."/>
            <person name="Oddy C."/>
            <person name="Ritland C.E."/>
            <person name="Kirkpatrick R."/>
            <person name="Moore R."/>
            <person name="Barber S."/>
            <person name="Holt R.A."/>
            <person name="Jones S.J."/>
            <person name="Marra M.A."/>
            <person name="Douglas C.J."/>
            <person name="Ritland K."/>
            <person name="Bohlmann J."/>
        </authorList>
    </citation>
    <scope>NUCLEOTIDE SEQUENCE</scope>
    <source>
        <tissue evidence="10">Green portion of the leader tissue</tissue>
    </source>
</reference>
<feature type="domain" description="ZNF380 coiled-coil" evidence="9">
    <location>
        <begin position="65"/>
        <end position="146"/>
    </location>
</feature>
<protein>
    <recommendedName>
        <fullName evidence="9">ZNF380 coiled-coil domain-containing protein</fullName>
    </recommendedName>
</protein>
<dbReference type="GO" id="GO:0044773">
    <property type="term" value="P:mitotic DNA damage checkpoint signaling"/>
    <property type="evidence" value="ECO:0007669"/>
    <property type="project" value="TreeGrafter"/>
</dbReference>
<dbReference type="GO" id="GO:0033314">
    <property type="term" value="P:mitotic DNA replication checkpoint signaling"/>
    <property type="evidence" value="ECO:0007669"/>
    <property type="project" value="TreeGrafter"/>
</dbReference>
<dbReference type="GO" id="GO:0033260">
    <property type="term" value="P:nuclear DNA replication"/>
    <property type="evidence" value="ECO:0007669"/>
    <property type="project" value="TreeGrafter"/>
</dbReference>
<feature type="compositionally biased region" description="Polar residues" evidence="8">
    <location>
        <begin position="39"/>
        <end position="62"/>
    </location>
</feature>
<evidence type="ECO:0000256" key="4">
    <source>
        <dbReference type="ARBA" id="ARBA00022771"/>
    </source>
</evidence>
<organism evidence="10">
    <name type="scientific">Picea sitchensis</name>
    <name type="common">Sitka spruce</name>
    <name type="synonym">Pinus sitchensis</name>
    <dbReference type="NCBI Taxonomy" id="3332"/>
    <lineage>
        <taxon>Eukaryota</taxon>
        <taxon>Viridiplantae</taxon>
        <taxon>Streptophyta</taxon>
        <taxon>Embryophyta</taxon>
        <taxon>Tracheophyta</taxon>
        <taxon>Spermatophyta</taxon>
        <taxon>Pinopsida</taxon>
        <taxon>Pinidae</taxon>
        <taxon>Conifers I</taxon>
        <taxon>Pinales</taxon>
        <taxon>Pinaceae</taxon>
        <taxon>Picea</taxon>
    </lineage>
</organism>
<dbReference type="OMA" id="DNYLIDW"/>
<evidence type="ECO:0000256" key="3">
    <source>
        <dbReference type="ARBA" id="ARBA00022723"/>
    </source>
</evidence>
<evidence type="ECO:0000256" key="5">
    <source>
        <dbReference type="ARBA" id="ARBA00022833"/>
    </source>
</evidence>
<proteinExistence type="evidence at transcript level"/>
<keyword evidence="6" id="KW-0539">Nucleus</keyword>
<feature type="region of interest" description="Disordered" evidence="8">
    <location>
        <begin position="1"/>
        <end position="72"/>
    </location>
</feature>
<feature type="compositionally biased region" description="Basic and acidic residues" evidence="8">
    <location>
        <begin position="21"/>
        <end position="37"/>
    </location>
</feature>
<evidence type="ECO:0000256" key="6">
    <source>
        <dbReference type="ARBA" id="ARBA00023242"/>
    </source>
</evidence>
<dbReference type="PANTHER" id="PTHR13278">
    <property type="entry name" value="ZINC FINGER PROTEIN 830"/>
    <property type="match status" value="1"/>
</dbReference>
<keyword evidence="5" id="KW-0862">Zinc</keyword>
<sequence length="189" mass="21373">MQALKGKTPGTAALKVTGVPKNEKGGLADNIDMKGKESGNVSSFHPSDVFNQTEKSEGNQVKGSLPEGFFDNKDADLRARGLEPIKYDIKDELKEFQKTIQEDLQEVDYRLEEEEFDAAEVREEMELIAQRTYVDRVEMLKKKQQEISMAKASSEVKSPSYMGADSSDVSSTDEEMDEDYLIDWRAKRF</sequence>
<dbReference type="Pfam" id="PF23406">
    <property type="entry name" value="ZNF380_CC"/>
    <property type="match status" value="1"/>
</dbReference>